<evidence type="ECO:0000313" key="1">
    <source>
        <dbReference type="EMBL" id="KAJ1092126.1"/>
    </source>
</evidence>
<dbReference type="AlphaFoldDB" id="A0AAV7LKY1"/>
<proteinExistence type="predicted"/>
<comment type="caution">
    <text evidence="1">The sequence shown here is derived from an EMBL/GenBank/DDBJ whole genome shotgun (WGS) entry which is preliminary data.</text>
</comment>
<sequence>MACSLPASWIFWSPFGPIMRPSIPSTVCIRIDDIAFFLSRNAIPPISADQRLALEVNIILEEILEAIDDLPFGKALGLDGYLYEYFKINKDM</sequence>
<organism evidence="1 2">
    <name type="scientific">Pleurodeles waltl</name>
    <name type="common">Iberian ribbed newt</name>
    <dbReference type="NCBI Taxonomy" id="8319"/>
    <lineage>
        <taxon>Eukaryota</taxon>
        <taxon>Metazoa</taxon>
        <taxon>Chordata</taxon>
        <taxon>Craniata</taxon>
        <taxon>Vertebrata</taxon>
        <taxon>Euteleostomi</taxon>
        <taxon>Amphibia</taxon>
        <taxon>Batrachia</taxon>
        <taxon>Caudata</taxon>
        <taxon>Salamandroidea</taxon>
        <taxon>Salamandridae</taxon>
        <taxon>Pleurodelinae</taxon>
        <taxon>Pleurodeles</taxon>
    </lineage>
</organism>
<dbReference type="Proteomes" id="UP001066276">
    <property type="component" value="Chromosome 11"/>
</dbReference>
<dbReference type="EMBL" id="JANPWB010000015">
    <property type="protein sequence ID" value="KAJ1092126.1"/>
    <property type="molecule type" value="Genomic_DNA"/>
</dbReference>
<accession>A0AAV7LKY1</accession>
<evidence type="ECO:0000313" key="2">
    <source>
        <dbReference type="Proteomes" id="UP001066276"/>
    </source>
</evidence>
<name>A0AAV7LKY1_PLEWA</name>
<reference evidence="1" key="1">
    <citation type="journal article" date="2022" name="bioRxiv">
        <title>Sequencing and chromosome-scale assembly of the giantPleurodeles waltlgenome.</title>
        <authorList>
            <person name="Brown T."/>
            <person name="Elewa A."/>
            <person name="Iarovenko S."/>
            <person name="Subramanian E."/>
            <person name="Araus A.J."/>
            <person name="Petzold A."/>
            <person name="Susuki M."/>
            <person name="Suzuki K.-i.T."/>
            <person name="Hayashi T."/>
            <person name="Toyoda A."/>
            <person name="Oliveira C."/>
            <person name="Osipova E."/>
            <person name="Leigh N.D."/>
            <person name="Simon A."/>
            <person name="Yun M.H."/>
        </authorList>
    </citation>
    <scope>NUCLEOTIDE SEQUENCE</scope>
    <source>
        <strain evidence="1">20211129_DDA</strain>
        <tissue evidence="1">Liver</tissue>
    </source>
</reference>
<keyword evidence="2" id="KW-1185">Reference proteome</keyword>
<gene>
    <name evidence="1" type="ORF">NDU88_005238</name>
</gene>
<protein>
    <submittedName>
        <fullName evidence="1">Uncharacterized protein</fullName>
    </submittedName>
</protein>